<name>A0A653E185_9PSED</name>
<dbReference type="EMBL" id="LR215729">
    <property type="protein sequence ID" value="VEV96494.1"/>
    <property type="molecule type" value="Genomic_DNA"/>
</dbReference>
<protein>
    <recommendedName>
        <fullName evidence="2">Transposase</fullName>
    </recommendedName>
</protein>
<dbReference type="RefSeq" id="WP_010490643.1">
    <property type="nucleotide sequence ID" value="NZ_JBALWF010000006.1"/>
</dbReference>
<accession>A0A653E185</accession>
<dbReference type="AlphaFoldDB" id="A0A653E185"/>
<evidence type="ECO:0008006" key="2">
    <source>
        <dbReference type="Google" id="ProtNLM"/>
    </source>
</evidence>
<organism evidence="1">
    <name type="scientific">Pseudomonas marincola</name>
    <dbReference type="NCBI Taxonomy" id="437900"/>
    <lineage>
        <taxon>Bacteria</taxon>
        <taxon>Pseudomonadati</taxon>
        <taxon>Pseudomonadota</taxon>
        <taxon>Gammaproteobacteria</taxon>
        <taxon>Pseudomonadales</taxon>
        <taxon>Pseudomonadaceae</taxon>
        <taxon>Pseudomonas</taxon>
    </lineage>
</organism>
<gene>
    <name evidence="1" type="ORF">PMYSY11_1447</name>
</gene>
<sequence length="151" mass="17580">MTTSTEQWGKAFSVLQQFERQLIDPSDFGWKYITDKSGVSKPTLWRNKEFEKEFQRIKGIVKSYARGEKQFDQEVSLKAARDRDRDHQIEMLKAQVQELTKQLNRERERLIYASMIARRKNIDPAEFLDDSPVFRKPAKGGSVIKLPSKGG</sequence>
<proteinExistence type="predicted"/>
<reference evidence="1" key="1">
    <citation type="submission" date="2019-02" db="EMBL/GenBank/DDBJ databases">
        <authorList>
            <consortium name="Genoscope - CEA"/>
            <person name="William W."/>
        </authorList>
    </citation>
    <scope>NUCLEOTIDE SEQUENCE [LARGE SCALE GENOMIC DNA]</scope>
    <source>
        <strain evidence="1">YSy11</strain>
    </source>
</reference>
<evidence type="ECO:0000313" key="1">
    <source>
        <dbReference type="EMBL" id="VEV96494.1"/>
    </source>
</evidence>